<dbReference type="RefSeq" id="WP_090072022.1">
    <property type="nucleotide sequence ID" value="NZ_FOFT01000018.1"/>
</dbReference>
<evidence type="ECO:0000313" key="2">
    <source>
        <dbReference type="Proteomes" id="UP000199028"/>
    </source>
</evidence>
<evidence type="ECO:0000313" key="1">
    <source>
        <dbReference type="EMBL" id="SES49812.1"/>
    </source>
</evidence>
<protein>
    <submittedName>
        <fullName evidence="1">Uncharacterized protein</fullName>
    </submittedName>
</protein>
<dbReference type="Proteomes" id="UP000199028">
    <property type="component" value="Unassembled WGS sequence"/>
</dbReference>
<proteinExistence type="predicted"/>
<gene>
    <name evidence="1" type="ORF">SAMN05216195_11884</name>
</gene>
<organism evidence="1 2">
    <name type="scientific">Lentzea flaviverrucosa</name>
    <dbReference type="NCBI Taxonomy" id="200379"/>
    <lineage>
        <taxon>Bacteria</taxon>
        <taxon>Bacillati</taxon>
        <taxon>Actinomycetota</taxon>
        <taxon>Actinomycetes</taxon>
        <taxon>Pseudonocardiales</taxon>
        <taxon>Pseudonocardiaceae</taxon>
        <taxon>Lentzea</taxon>
    </lineage>
</organism>
<name>A0A1H9XUE9_9PSEU</name>
<sequence length="61" mass="6919">MNTELRNRLLRLNGDLAGLRVAAEDAIWLVCDLLVELGIKPMTQQQASWWFARDVARLVPA</sequence>
<keyword evidence="2" id="KW-1185">Reference proteome</keyword>
<dbReference type="EMBL" id="FOFT01000018">
    <property type="protein sequence ID" value="SES49812.1"/>
    <property type="molecule type" value="Genomic_DNA"/>
</dbReference>
<reference evidence="2" key="1">
    <citation type="submission" date="2016-10" db="EMBL/GenBank/DDBJ databases">
        <authorList>
            <person name="Varghese N."/>
            <person name="Submissions S."/>
        </authorList>
    </citation>
    <scope>NUCLEOTIDE SEQUENCE [LARGE SCALE GENOMIC DNA]</scope>
    <source>
        <strain evidence="2">CGMCC 4.578</strain>
    </source>
</reference>
<dbReference type="OrthoDB" id="3696041at2"/>
<dbReference type="AlphaFoldDB" id="A0A1H9XUE9"/>
<accession>A0A1H9XUE9</accession>